<reference evidence="11" key="3">
    <citation type="submission" date="2025-09" db="UniProtKB">
        <authorList>
            <consortium name="Ensembl"/>
        </authorList>
    </citation>
    <scope>IDENTIFICATION</scope>
</reference>
<comment type="subcellular location">
    <subcellularLocation>
        <location evidence="1">Membrane</location>
        <topology evidence="1">Multi-pass membrane protein</topology>
    </subcellularLocation>
</comment>
<dbReference type="InterPro" id="IPR000425">
    <property type="entry name" value="MIP"/>
</dbReference>
<dbReference type="PROSITE" id="PS00197">
    <property type="entry name" value="2FE2S_FER_1"/>
    <property type="match status" value="1"/>
</dbReference>
<evidence type="ECO:0000313" key="11">
    <source>
        <dbReference type="Ensembl" id="ENSGWIP00000001685.1"/>
    </source>
</evidence>
<dbReference type="InterPro" id="IPR050363">
    <property type="entry name" value="MIP/Aquaporin"/>
</dbReference>
<evidence type="ECO:0000256" key="8">
    <source>
        <dbReference type="ARBA" id="ARBA00049405"/>
    </source>
</evidence>
<keyword evidence="6 10" id="KW-0472">Membrane</keyword>
<comment type="catalytic activity">
    <reaction evidence="7">
        <text>H2O(in) = H2O(out)</text>
        <dbReference type="Rhea" id="RHEA:29667"/>
        <dbReference type="ChEBI" id="CHEBI:15377"/>
    </reaction>
</comment>
<dbReference type="Gene3D" id="1.20.1080.10">
    <property type="entry name" value="Glycerol uptake facilitator protein"/>
    <property type="match status" value="1"/>
</dbReference>
<dbReference type="GO" id="GO:0015250">
    <property type="term" value="F:water channel activity"/>
    <property type="evidence" value="ECO:0007669"/>
    <property type="project" value="TreeGrafter"/>
</dbReference>
<comment type="catalytic activity">
    <reaction evidence="8">
        <text>glycerol(in) = glycerol(out)</text>
        <dbReference type="Rhea" id="RHEA:29675"/>
        <dbReference type="ChEBI" id="CHEBI:17754"/>
    </reaction>
</comment>
<dbReference type="GO" id="GO:0016323">
    <property type="term" value="C:basolateral plasma membrane"/>
    <property type="evidence" value="ECO:0007669"/>
    <property type="project" value="TreeGrafter"/>
</dbReference>
<dbReference type="InterPro" id="IPR023271">
    <property type="entry name" value="Aquaporin-like"/>
</dbReference>
<reference evidence="11" key="2">
    <citation type="submission" date="2025-08" db="UniProtKB">
        <authorList>
            <consortium name="Ensembl"/>
        </authorList>
    </citation>
    <scope>IDENTIFICATION</scope>
</reference>
<evidence type="ECO:0000256" key="2">
    <source>
        <dbReference type="ARBA" id="ARBA00006175"/>
    </source>
</evidence>
<evidence type="ECO:0000256" key="9">
    <source>
        <dbReference type="RuleBase" id="RU000477"/>
    </source>
</evidence>
<evidence type="ECO:0000256" key="10">
    <source>
        <dbReference type="SAM" id="Phobius"/>
    </source>
</evidence>
<keyword evidence="12" id="KW-1185">Reference proteome</keyword>
<comment type="similarity">
    <text evidence="2 9">Belongs to the MIP/aquaporin (TC 1.A.8) family.</text>
</comment>
<evidence type="ECO:0000256" key="3">
    <source>
        <dbReference type="ARBA" id="ARBA00022448"/>
    </source>
</evidence>
<dbReference type="GO" id="GO:0015254">
    <property type="term" value="F:glycerol channel activity"/>
    <property type="evidence" value="ECO:0007669"/>
    <property type="project" value="TreeGrafter"/>
</dbReference>
<feature type="transmembrane region" description="Helical" evidence="10">
    <location>
        <begin position="158"/>
        <end position="180"/>
    </location>
</feature>
<feature type="transmembrane region" description="Helical" evidence="10">
    <location>
        <begin position="119"/>
        <end position="138"/>
    </location>
</feature>
<protein>
    <recommendedName>
        <fullName evidence="13">Aquaporin 9</fullName>
    </recommendedName>
</protein>
<dbReference type="InterPro" id="IPR006058">
    <property type="entry name" value="2Fe2S_fd_BS"/>
</dbReference>
<keyword evidence="4 9" id="KW-0812">Transmembrane</keyword>
<feature type="transmembrane region" description="Helical" evidence="10">
    <location>
        <begin position="33"/>
        <end position="55"/>
    </location>
</feature>
<keyword evidence="5 10" id="KW-1133">Transmembrane helix</keyword>
<feature type="transmembrane region" description="Helical" evidence="10">
    <location>
        <begin position="85"/>
        <end position="107"/>
    </location>
</feature>
<dbReference type="PANTHER" id="PTHR43829">
    <property type="entry name" value="AQUAPORIN OR AQUAGLYCEROPORIN RELATED"/>
    <property type="match status" value="1"/>
</dbReference>
<dbReference type="GO" id="GO:0051537">
    <property type="term" value="F:2 iron, 2 sulfur cluster binding"/>
    <property type="evidence" value="ECO:0007669"/>
    <property type="project" value="InterPro"/>
</dbReference>
<evidence type="ECO:0000256" key="7">
    <source>
        <dbReference type="ARBA" id="ARBA00034651"/>
    </source>
</evidence>
<evidence type="ECO:0000256" key="4">
    <source>
        <dbReference type="ARBA" id="ARBA00022692"/>
    </source>
</evidence>
<dbReference type="SUPFAM" id="SSF81338">
    <property type="entry name" value="Aquaporin-like"/>
    <property type="match status" value="1"/>
</dbReference>
<dbReference type="Proteomes" id="UP000694680">
    <property type="component" value="Chromosome 6"/>
</dbReference>
<evidence type="ECO:0000256" key="1">
    <source>
        <dbReference type="ARBA" id="ARBA00004141"/>
    </source>
</evidence>
<evidence type="ECO:0000256" key="6">
    <source>
        <dbReference type="ARBA" id="ARBA00023136"/>
    </source>
</evidence>
<organism evidence="11 12">
    <name type="scientific">Gouania willdenowi</name>
    <name type="common">Blunt-snouted clingfish</name>
    <name type="synonym">Lepadogaster willdenowi</name>
    <dbReference type="NCBI Taxonomy" id="441366"/>
    <lineage>
        <taxon>Eukaryota</taxon>
        <taxon>Metazoa</taxon>
        <taxon>Chordata</taxon>
        <taxon>Craniata</taxon>
        <taxon>Vertebrata</taxon>
        <taxon>Euteleostomi</taxon>
        <taxon>Actinopterygii</taxon>
        <taxon>Neopterygii</taxon>
        <taxon>Teleostei</taxon>
        <taxon>Neoteleostei</taxon>
        <taxon>Acanthomorphata</taxon>
        <taxon>Ovalentaria</taxon>
        <taxon>Blenniimorphae</taxon>
        <taxon>Blenniiformes</taxon>
        <taxon>Gobiesocoidei</taxon>
        <taxon>Gobiesocidae</taxon>
        <taxon>Gobiesocinae</taxon>
        <taxon>Gouania</taxon>
    </lineage>
</organism>
<evidence type="ECO:0000313" key="12">
    <source>
        <dbReference type="Proteomes" id="UP000694680"/>
    </source>
</evidence>
<accession>A0A8C5D8S9</accession>
<name>A0A8C5D8S9_GOUWI</name>
<dbReference type="GO" id="GO:0015204">
    <property type="term" value="F:urea transmembrane transporter activity"/>
    <property type="evidence" value="ECO:0007669"/>
    <property type="project" value="TreeGrafter"/>
</dbReference>
<keyword evidence="3 9" id="KW-0813">Transport</keyword>
<reference evidence="11" key="1">
    <citation type="submission" date="2020-06" db="EMBL/GenBank/DDBJ databases">
        <authorList>
            <consortium name="Wellcome Sanger Institute Data Sharing"/>
        </authorList>
    </citation>
    <scope>NUCLEOTIDE SEQUENCE [LARGE SCALE GENOMIC DNA]</scope>
</reference>
<evidence type="ECO:0000256" key="5">
    <source>
        <dbReference type="ARBA" id="ARBA00022989"/>
    </source>
</evidence>
<sequence length="209" mass="22295">CHRGTCGGCEESFINPAVSLAMACLGKLQWLQFIVYVIAQFLGAFVGAAAVYGVYYDALSDFISHSEWIKSASIFASYPVGPLSILTGLFDQVVVTAIMVLGILAVADKRNIGAPRGMEPFSISLVVLGISVPARDLGSRLFTAVAGWGTVVFSAENNWWWVPVVGPMIGGPIGALLHYFSSKCSYKDQNKLKLQAALTTTCMSGRGTC</sequence>
<dbReference type="PANTHER" id="PTHR43829:SF29">
    <property type="entry name" value="AQUAPORIN 9"/>
    <property type="match status" value="1"/>
</dbReference>
<dbReference type="AlphaFoldDB" id="A0A8C5D8S9"/>
<evidence type="ECO:0008006" key="13">
    <source>
        <dbReference type="Google" id="ProtNLM"/>
    </source>
</evidence>
<proteinExistence type="inferred from homology"/>
<dbReference type="Pfam" id="PF00230">
    <property type="entry name" value="MIP"/>
    <property type="match status" value="1"/>
</dbReference>
<dbReference type="PRINTS" id="PR00783">
    <property type="entry name" value="MINTRINSICP"/>
</dbReference>
<dbReference type="Ensembl" id="ENSGWIT00000001825.1">
    <property type="protein sequence ID" value="ENSGWIP00000001685.1"/>
    <property type="gene ID" value="ENSGWIG00000000978.1"/>
</dbReference>